<dbReference type="GO" id="GO:0003677">
    <property type="term" value="F:DNA binding"/>
    <property type="evidence" value="ECO:0007669"/>
    <property type="project" value="InterPro"/>
</dbReference>
<gene>
    <name evidence="5" type="ORF">SDC9_24452</name>
</gene>
<name>A0A644UIF0_9ZZZZ</name>
<dbReference type="GO" id="GO:0003905">
    <property type="term" value="F:alkylbase DNA N-glycosylase activity"/>
    <property type="evidence" value="ECO:0007669"/>
    <property type="project" value="InterPro"/>
</dbReference>
<comment type="caution">
    <text evidence="5">The sequence shown here is derived from an EMBL/GenBank/DDBJ whole genome shotgun (WGS) entry which is preliminary data.</text>
</comment>
<dbReference type="InterPro" id="IPR011034">
    <property type="entry name" value="Formyl_transferase-like_C_sf"/>
</dbReference>
<dbReference type="PANTHER" id="PTHR10429:SF0">
    <property type="entry name" value="DNA-3-METHYLADENINE GLYCOSYLASE"/>
    <property type="match status" value="1"/>
</dbReference>
<comment type="similarity">
    <text evidence="1">Belongs to the DNA glycosylase MPG family.</text>
</comment>
<dbReference type="Gene3D" id="3.10.300.10">
    <property type="entry name" value="Methylpurine-DNA glycosylase (MPG)"/>
    <property type="match status" value="1"/>
</dbReference>
<keyword evidence="5" id="KW-0326">Glycosidase</keyword>
<dbReference type="HAMAP" id="MF_00527">
    <property type="entry name" value="3MGH"/>
    <property type="match status" value="1"/>
</dbReference>
<dbReference type="SUPFAM" id="SSF50486">
    <property type="entry name" value="FMT C-terminal domain-like"/>
    <property type="match status" value="1"/>
</dbReference>
<dbReference type="NCBIfam" id="NF002003">
    <property type="entry name" value="PRK00802.1-3"/>
    <property type="match status" value="1"/>
</dbReference>
<proteinExistence type="inferred from homology"/>
<dbReference type="CDD" id="cd00540">
    <property type="entry name" value="AAG"/>
    <property type="match status" value="1"/>
</dbReference>
<dbReference type="EC" id="3.2.2.-" evidence="5"/>
<dbReference type="FunFam" id="3.10.300.10:FF:000001">
    <property type="entry name" value="Putative 3-methyladenine DNA glycosylase"/>
    <property type="match status" value="1"/>
</dbReference>
<dbReference type="PANTHER" id="PTHR10429">
    <property type="entry name" value="DNA-3-METHYLADENINE GLYCOSYLASE"/>
    <property type="match status" value="1"/>
</dbReference>
<dbReference type="InterPro" id="IPR036995">
    <property type="entry name" value="MPG_sf"/>
</dbReference>
<accession>A0A644UIF0</accession>
<keyword evidence="2" id="KW-0227">DNA damage</keyword>
<evidence type="ECO:0000256" key="3">
    <source>
        <dbReference type="ARBA" id="ARBA00022801"/>
    </source>
</evidence>
<dbReference type="EMBL" id="VSSQ01000118">
    <property type="protein sequence ID" value="MPL78583.1"/>
    <property type="molecule type" value="Genomic_DNA"/>
</dbReference>
<keyword evidence="3 5" id="KW-0378">Hydrolase</keyword>
<reference evidence="5" key="1">
    <citation type="submission" date="2019-08" db="EMBL/GenBank/DDBJ databases">
        <authorList>
            <person name="Kucharzyk K."/>
            <person name="Murdoch R.W."/>
            <person name="Higgins S."/>
            <person name="Loffler F."/>
        </authorList>
    </citation>
    <scope>NUCLEOTIDE SEQUENCE</scope>
</reference>
<dbReference type="InterPro" id="IPR003180">
    <property type="entry name" value="MPG"/>
</dbReference>
<keyword evidence="4" id="KW-0234">DNA repair</keyword>
<dbReference type="Pfam" id="PF02245">
    <property type="entry name" value="Pur_DNA_glyco"/>
    <property type="match status" value="1"/>
</dbReference>
<evidence type="ECO:0000313" key="5">
    <source>
        <dbReference type="EMBL" id="MPL78583.1"/>
    </source>
</evidence>
<organism evidence="5">
    <name type="scientific">bioreactor metagenome</name>
    <dbReference type="NCBI Taxonomy" id="1076179"/>
    <lineage>
        <taxon>unclassified sequences</taxon>
        <taxon>metagenomes</taxon>
        <taxon>ecological metagenomes</taxon>
    </lineage>
</organism>
<dbReference type="NCBIfam" id="TIGR00567">
    <property type="entry name" value="3mg"/>
    <property type="match status" value="1"/>
</dbReference>
<protein>
    <submittedName>
        <fullName evidence="5">Putative 3-methyladenine DNA glycosylase</fullName>
        <ecNumber evidence="5">3.2.2.-</ecNumber>
    </submittedName>
</protein>
<evidence type="ECO:0000256" key="1">
    <source>
        <dbReference type="ARBA" id="ARBA00009232"/>
    </source>
</evidence>
<sequence length="204" mass="23178">MTKLTRDFYTRDALSVARDLLGKRLVRIVDGREISAMIVETEAYMSIDDKAAHFYAGRRTPRVEIIYGKPGFSYVFFIYGMHHCFNIVTGPEGIPQAVLIRAAEPVSGLERMAQNRFGKAYARLEKKQLIQLTNGPGKLCAALAIHRDCNGMDLCGDELFLTDHDAEAFEVLSSRRIGIDYAEEAREFPWRMYIKDNRYVSVKG</sequence>
<evidence type="ECO:0000256" key="4">
    <source>
        <dbReference type="ARBA" id="ARBA00023204"/>
    </source>
</evidence>
<dbReference type="GO" id="GO:0006284">
    <property type="term" value="P:base-excision repair"/>
    <property type="evidence" value="ECO:0007669"/>
    <property type="project" value="InterPro"/>
</dbReference>
<dbReference type="NCBIfam" id="NF002001">
    <property type="entry name" value="PRK00802.1-1"/>
    <property type="match status" value="1"/>
</dbReference>
<evidence type="ECO:0000256" key="2">
    <source>
        <dbReference type="ARBA" id="ARBA00022763"/>
    </source>
</evidence>
<dbReference type="AlphaFoldDB" id="A0A644UIF0"/>